<organism evidence="7 8">
    <name type="scientific">Postia placenta MAD-698-R-SB12</name>
    <dbReference type="NCBI Taxonomy" id="670580"/>
    <lineage>
        <taxon>Eukaryota</taxon>
        <taxon>Fungi</taxon>
        <taxon>Dikarya</taxon>
        <taxon>Basidiomycota</taxon>
        <taxon>Agaricomycotina</taxon>
        <taxon>Agaricomycetes</taxon>
        <taxon>Polyporales</taxon>
        <taxon>Adustoporiaceae</taxon>
        <taxon>Rhodonia</taxon>
    </lineage>
</organism>
<accession>A0A1X6MQD2</accession>
<dbReference type="PANTHER" id="PTHR12265:SF30">
    <property type="entry name" value="TRANSMEMBRANE PROTEIN 53"/>
    <property type="match status" value="1"/>
</dbReference>
<keyword evidence="3" id="KW-1133">Transmembrane helix</keyword>
<keyword evidence="4" id="KW-0472">Membrane</keyword>
<dbReference type="RefSeq" id="XP_024335401.1">
    <property type="nucleotide sequence ID" value="XM_024479726.1"/>
</dbReference>
<dbReference type="OrthoDB" id="77878at2759"/>
<evidence type="ECO:0000256" key="2">
    <source>
        <dbReference type="ARBA" id="ARBA00022692"/>
    </source>
</evidence>
<dbReference type="GeneID" id="36324676"/>
<dbReference type="InterPro" id="IPR008547">
    <property type="entry name" value="DUF829_TMEM53"/>
</dbReference>
<sequence length="299" mass="32437">MTMVGILLQLASIPIIDTPTKSGVSITSKYSSSFPLSHRVRREIAAGRSKLALNGYAKSASPVLAIRCELSCASFHGSEKEARLAPIVQLLQRETSGSSSHRGVLVHALSNAGGLHIVKLRRVLSRLHESMPATTSGPRIPTALVLDSAPSANLLSLAINIFAPDNPVMHMLSLPPLLVLYVIFSTTVRLSGYPPLLRELRETLNTPGLLPTVTPDTDPAATPRLYIYSDGDRVTPAHEVEAHIGEARARGFEVRVERFDRTSHVAHMREDPARYWRAVNRLWARASSTVPGSPALASL</sequence>
<evidence type="ECO:0000256" key="4">
    <source>
        <dbReference type="ARBA" id="ARBA00023136"/>
    </source>
</evidence>
<evidence type="ECO:0000256" key="6">
    <source>
        <dbReference type="ARBA" id="ARBA00034303"/>
    </source>
</evidence>
<name>A0A1X6MQD2_9APHY</name>
<evidence type="ECO:0000256" key="3">
    <source>
        <dbReference type="ARBA" id="ARBA00022989"/>
    </source>
</evidence>
<evidence type="ECO:0000313" key="7">
    <source>
        <dbReference type="EMBL" id="OSX58607.1"/>
    </source>
</evidence>
<dbReference type="PANTHER" id="PTHR12265">
    <property type="entry name" value="TRANSMEMBRANE PROTEIN 53"/>
    <property type="match status" value="1"/>
</dbReference>
<keyword evidence="8" id="KW-1185">Reference proteome</keyword>
<keyword evidence="2" id="KW-0812">Transmembrane</keyword>
<dbReference type="GO" id="GO:0005640">
    <property type="term" value="C:nuclear outer membrane"/>
    <property type="evidence" value="ECO:0007669"/>
    <property type="project" value="UniProtKB-SubCell"/>
</dbReference>
<keyword evidence="5" id="KW-0539">Nucleus</keyword>
<reference evidence="7 8" key="1">
    <citation type="submission" date="2017-04" db="EMBL/GenBank/DDBJ databases">
        <title>Genome Sequence of the Model Brown-Rot Fungus Postia placenta SB12.</title>
        <authorList>
            <consortium name="DOE Joint Genome Institute"/>
            <person name="Gaskell J."/>
            <person name="Kersten P."/>
            <person name="Larrondo L.F."/>
            <person name="Canessa P."/>
            <person name="Martinez D."/>
            <person name="Hibbett D."/>
            <person name="Schmoll M."/>
            <person name="Kubicek C.P."/>
            <person name="Martinez A.T."/>
            <person name="Yadav J."/>
            <person name="Master E."/>
            <person name="Magnuson J.K."/>
            <person name="James T."/>
            <person name="Yaver D."/>
            <person name="Berka R."/>
            <person name="Labutti K."/>
            <person name="Lipzen A."/>
            <person name="Aerts A."/>
            <person name="Barry K."/>
            <person name="Henrissat B."/>
            <person name="Blanchette R."/>
            <person name="Grigoriev I."/>
            <person name="Cullen D."/>
        </authorList>
    </citation>
    <scope>NUCLEOTIDE SEQUENCE [LARGE SCALE GENOMIC DNA]</scope>
    <source>
        <strain evidence="7 8">MAD-698-R-SB12</strain>
    </source>
</reference>
<comment type="subcellular location">
    <subcellularLocation>
        <location evidence="6">Nucleus outer membrane</location>
        <topology evidence="6">Single-pass membrane protein</topology>
    </subcellularLocation>
</comment>
<gene>
    <name evidence="7" type="ORF">POSPLADRAFT_1049353</name>
</gene>
<dbReference type="Pfam" id="PF05705">
    <property type="entry name" value="DUF829"/>
    <property type="match status" value="1"/>
</dbReference>
<evidence type="ECO:0000256" key="5">
    <source>
        <dbReference type="ARBA" id="ARBA00023242"/>
    </source>
</evidence>
<dbReference type="Proteomes" id="UP000194127">
    <property type="component" value="Unassembled WGS sequence"/>
</dbReference>
<dbReference type="AlphaFoldDB" id="A0A1X6MQD2"/>
<comment type="similarity">
    <text evidence="1">Belongs to the TMEM53 family.</text>
</comment>
<proteinExistence type="inferred from homology"/>
<evidence type="ECO:0000313" key="8">
    <source>
        <dbReference type="Proteomes" id="UP000194127"/>
    </source>
</evidence>
<protein>
    <submittedName>
        <fullName evidence="7">Uncharacterized protein</fullName>
    </submittedName>
</protein>
<dbReference type="EMBL" id="KZ110604">
    <property type="protein sequence ID" value="OSX58607.1"/>
    <property type="molecule type" value="Genomic_DNA"/>
</dbReference>
<dbReference type="InterPro" id="IPR029058">
    <property type="entry name" value="AB_hydrolase_fold"/>
</dbReference>
<evidence type="ECO:0000256" key="1">
    <source>
        <dbReference type="ARBA" id="ARBA00007387"/>
    </source>
</evidence>
<dbReference type="SUPFAM" id="SSF53474">
    <property type="entry name" value="alpha/beta-Hydrolases"/>
    <property type="match status" value="1"/>
</dbReference>